<accession>A0A9P6PED0</accession>
<evidence type="ECO:0000313" key="3">
    <source>
        <dbReference type="Proteomes" id="UP000807716"/>
    </source>
</evidence>
<dbReference type="AlphaFoldDB" id="A0A9P6PED0"/>
<evidence type="ECO:0000313" key="2">
    <source>
        <dbReference type="EMBL" id="KAG0245740.1"/>
    </source>
</evidence>
<organism evidence="2 3">
    <name type="scientific">Actinomortierella ambigua</name>
    <dbReference type="NCBI Taxonomy" id="1343610"/>
    <lineage>
        <taxon>Eukaryota</taxon>
        <taxon>Fungi</taxon>
        <taxon>Fungi incertae sedis</taxon>
        <taxon>Mucoromycota</taxon>
        <taxon>Mortierellomycotina</taxon>
        <taxon>Mortierellomycetes</taxon>
        <taxon>Mortierellales</taxon>
        <taxon>Mortierellaceae</taxon>
        <taxon>Actinomortierella</taxon>
    </lineage>
</organism>
<reference evidence="2" key="1">
    <citation type="journal article" date="2020" name="Fungal Divers.">
        <title>Resolving the Mortierellaceae phylogeny through synthesis of multi-gene phylogenetics and phylogenomics.</title>
        <authorList>
            <person name="Vandepol N."/>
            <person name="Liber J."/>
            <person name="Desiro A."/>
            <person name="Na H."/>
            <person name="Kennedy M."/>
            <person name="Barry K."/>
            <person name="Grigoriev I.V."/>
            <person name="Miller A.N."/>
            <person name="O'Donnell K."/>
            <person name="Stajich J.E."/>
            <person name="Bonito G."/>
        </authorList>
    </citation>
    <scope>NUCLEOTIDE SEQUENCE</scope>
    <source>
        <strain evidence="2">BC1065</strain>
    </source>
</reference>
<feature type="compositionally biased region" description="Low complexity" evidence="1">
    <location>
        <begin position="49"/>
        <end position="59"/>
    </location>
</feature>
<name>A0A9P6PED0_9FUNG</name>
<keyword evidence="3" id="KW-1185">Reference proteome</keyword>
<feature type="non-terminal residue" evidence="2">
    <location>
        <position position="146"/>
    </location>
</feature>
<feature type="compositionally biased region" description="Polar residues" evidence="1">
    <location>
        <begin position="1"/>
        <end position="13"/>
    </location>
</feature>
<protein>
    <submittedName>
        <fullName evidence="2">Uncharacterized protein</fullName>
    </submittedName>
</protein>
<feature type="compositionally biased region" description="Basic and acidic residues" evidence="1">
    <location>
        <begin position="74"/>
        <end position="83"/>
    </location>
</feature>
<comment type="caution">
    <text evidence="2">The sequence shown here is derived from an EMBL/GenBank/DDBJ whole genome shotgun (WGS) entry which is preliminary data.</text>
</comment>
<sequence>MSIVSDTAFTMSPQDGDHNANHTDSDTERVCTPSQHQISATYAQDDSDAASSMSVSVDPASDDEPDPSLQDTDLNTHHTDSDTAHVSTPSQHQTSANYAQDASDIPSSMAVSGDSASDNESARTTKPQKTLTQGTSNVIVETNKVR</sequence>
<gene>
    <name evidence="2" type="ORF">DFQ27_003148</name>
</gene>
<dbReference type="Proteomes" id="UP000807716">
    <property type="component" value="Unassembled WGS sequence"/>
</dbReference>
<proteinExistence type="predicted"/>
<dbReference type="EMBL" id="JAAAJB010002267">
    <property type="protein sequence ID" value="KAG0245740.1"/>
    <property type="molecule type" value="Genomic_DNA"/>
</dbReference>
<feature type="compositionally biased region" description="Polar residues" evidence="1">
    <location>
        <begin position="84"/>
        <end position="140"/>
    </location>
</feature>
<feature type="region of interest" description="Disordered" evidence="1">
    <location>
        <begin position="1"/>
        <end position="146"/>
    </location>
</feature>
<feature type="compositionally biased region" description="Basic and acidic residues" evidence="1">
    <location>
        <begin position="15"/>
        <end position="29"/>
    </location>
</feature>
<feature type="compositionally biased region" description="Polar residues" evidence="1">
    <location>
        <begin position="32"/>
        <end position="44"/>
    </location>
</feature>
<evidence type="ECO:0000256" key="1">
    <source>
        <dbReference type="SAM" id="MobiDB-lite"/>
    </source>
</evidence>